<protein>
    <submittedName>
        <fullName evidence="1">Uncharacterized protein</fullName>
    </submittedName>
</protein>
<dbReference type="AlphaFoldDB" id="A0A081BZ47"/>
<name>A0A081BZ47_VECG1</name>
<dbReference type="Proteomes" id="UP000030661">
    <property type="component" value="Unassembled WGS sequence"/>
</dbReference>
<dbReference type="STRING" id="1499967.U27_04569"/>
<keyword evidence="2" id="KW-1185">Reference proteome</keyword>
<evidence type="ECO:0000313" key="2">
    <source>
        <dbReference type="Proteomes" id="UP000030661"/>
    </source>
</evidence>
<dbReference type="EMBL" id="DF820466">
    <property type="protein sequence ID" value="GAK57602.1"/>
    <property type="molecule type" value="Genomic_DNA"/>
</dbReference>
<organism evidence="1">
    <name type="scientific">Vecturithrix granuli</name>
    <dbReference type="NCBI Taxonomy" id="1499967"/>
    <lineage>
        <taxon>Bacteria</taxon>
        <taxon>Candidatus Moduliflexota</taxon>
        <taxon>Candidatus Vecturitrichia</taxon>
        <taxon>Candidatus Vecturitrichales</taxon>
        <taxon>Candidatus Vecturitrichaceae</taxon>
        <taxon>Candidatus Vecturithrix</taxon>
    </lineage>
</organism>
<dbReference type="HOGENOM" id="CLU_2520852_0_0_0"/>
<proteinExistence type="predicted"/>
<sequence length="84" mass="9582">MNIDKASTNYVESNLLQLYESTPPFNSMNHARSTSFTHGLFAMQLYVLAIFSEKPYFIVGNNISKLIHVRAICQGEFHIEMLTP</sequence>
<gene>
    <name evidence="1" type="ORF">U27_04569</name>
</gene>
<reference evidence="1" key="1">
    <citation type="journal article" date="2015" name="PeerJ">
        <title>First genomic representation of candidate bacterial phylum KSB3 points to enhanced environmental sensing as a trigger of wastewater bulking.</title>
        <authorList>
            <person name="Sekiguchi Y."/>
            <person name="Ohashi A."/>
            <person name="Parks D.H."/>
            <person name="Yamauchi T."/>
            <person name="Tyson G.W."/>
            <person name="Hugenholtz P."/>
        </authorList>
    </citation>
    <scope>NUCLEOTIDE SEQUENCE [LARGE SCALE GENOMIC DNA]</scope>
</reference>
<evidence type="ECO:0000313" key="1">
    <source>
        <dbReference type="EMBL" id="GAK57602.1"/>
    </source>
</evidence>
<accession>A0A081BZ47</accession>